<sequence length="59" mass="6277">MAIVIPLKGQISGLVCTNQEWVKAGLRPGLSPGPGPDSPITPGSPPGRWWWWKLAEATA</sequence>
<accession>A0A194Q0F5</accession>
<dbReference type="EMBL" id="KQ459582">
    <property type="protein sequence ID" value="KPI98783.1"/>
    <property type="molecule type" value="Genomic_DNA"/>
</dbReference>
<feature type="region of interest" description="Disordered" evidence="1">
    <location>
        <begin position="27"/>
        <end position="46"/>
    </location>
</feature>
<dbReference type="AlphaFoldDB" id="A0A194Q0F5"/>
<feature type="compositionally biased region" description="Pro residues" evidence="1">
    <location>
        <begin position="31"/>
        <end position="45"/>
    </location>
</feature>
<evidence type="ECO:0000313" key="2">
    <source>
        <dbReference type="EMBL" id="KPI98783.1"/>
    </source>
</evidence>
<keyword evidence="3" id="KW-1185">Reference proteome</keyword>
<protein>
    <submittedName>
        <fullName evidence="2">Uncharacterized protein</fullName>
    </submittedName>
</protein>
<name>A0A194Q0F5_PAPXU</name>
<dbReference type="Proteomes" id="UP000053268">
    <property type="component" value="Unassembled WGS sequence"/>
</dbReference>
<evidence type="ECO:0000313" key="3">
    <source>
        <dbReference type="Proteomes" id="UP000053268"/>
    </source>
</evidence>
<proteinExistence type="predicted"/>
<organism evidence="2 3">
    <name type="scientific">Papilio xuthus</name>
    <name type="common">Asian swallowtail butterfly</name>
    <dbReference type="NCBI Taxonomy" id="66420"/>
    <lineage>
        <taxon>Eukaryota</taxon>
        <taxon>Metazoa</taxon>
        <taxon>Ecdysozoa</taxon>
        <taxon>Arthropoda</taxon>
        <taxon>Hexapoda</taxon>
        <taxon>Insecta</taxon>
        <taxon>Pterygota</taxon>
        <taxon>Neoptera</taxon>
        <taxon>Endopterygota</taxon>
        <taxon>Lepidoptera</taxon>
        <taxon>Glossata</taxon>
        <taxon>Ditrysia</taxon>
        <taxon>Papilionoidea</taxon>
        <taxon>Papilionidae</taxon>
        <taxon>Papilioninae</taxon>
        <taxon>Papilio</taxon>
    </lineage>
</organism>
<gene>
    <name evidence="2" type="ORF">RR46_10101</name>
</gene>
<evidence type="ECO:0000256" key="1">
    <source>
        <dbReference type="SAM" id="MobiDB-lite"/>
    </source>
</evidence>
<reference evidence="2 3" key="1">
    <citation type="journal article" date="2015" name="Nat. Commun.">
        <title>Outbred genome sequencing and CRISPR/Cas9 gene editing in butterflies.</title>
        <authorList>
            <person name="Li X."/>
            <person name="Fan D."/>
            <person name="Zhang W."/>
            <person name="Liu G."/>
            <person name="Zhang L."/>
            <person name="Zhao L."/>
            <person name="Fang X."/>
            <person name="Chen L."/>
            <person name="Dong Y."/>
            <person name="Chen Y."/>
            <person name="Ding Y."/>
            <person name="Zhao R."/>
            <person name="Feng M."/>
            <person name="Zhu Y."/>
            <person name="Feng Y."/>
            <person name="Jiang X."/>
            <person name="Zhu D."/>
            <person name="Xiang H."/>
            <person name="Feng X."/>
            <person name="Li S."/>
            <person name="Wang J."/>
            <person name="Zhang G."/>
            <person name="Kronforst M.R."/>
            <person name="Wang W."/>
        </authorList>
    </citation>
    <scope>NUCLEOTIDE SEQUENCE [LARGE SCALE GENOMIC DNA]</scope>
    <source>
        <strain evidence="2">Ya'a_city_454_Px</strain>
        <tissue evidence="2">Whole body</tissue>
    </source>
</reference>